<evidence type="ECO:0000313" key="6">
    <source>
        <dbReference type="EMBL" id="SFJ11588.1"/>
    </source>
</evidence>
<dbReference type="Pfam" id="PF07587">
    <property type="entry name" value="PSD1"/>
    <property type="match status" value="1"/>
</dbReference>
<dbReference type="Pfam" id="PF07583">
    <property type="entry name" value="PSCyt2"/>
    <property type="match status" value="1"/>
</dbReference>
<reference evidence="7" key="1">
    <citation type="submission" date="2016-10" db="EMBL/GenBank/DDBJ databases">
        <authorList>
            <person name="Varghese N."/>
            <person name="Submissions S."/>
        </authorList>
    </citation>
    <scope>NUCLEOTIDE SEQUENCE [LARGE SCALE GENOMIC DNA]</scope>
    <source>
        <strain evidence="7">DSM 26348</strain>
    </source>
</reference>
<keyword evidence="1 4" id="KW-0349">Heme</keyword>
<dbReference type="GO" id="GO:0020037">
    <property type="term" value="F:heme binding"/>
    <property type="evidence" value="ECO:0007669"/>
    <property type="project" value="InterPro"/>
</dbReference>
<gene>
    <name evidence="6" type="ORF">SAMN05421753_115170</name>
</gene>
<proteinExistence type="predicted"/>
<dbReference type="PROSITE" id="PS51007">
    <property type="entry name" value="CYTC"/>
    <property type="match status" value="1"/>
</dbReference>
<evidence type="ECO:0000313" key="7">
    <source>
        <dbReference type="Proteomes" id="UP000199518"/>
    </source>
</evidence>
<evidence type="ECO:0000256" key="2">
    <source>
        <dbReference type="ARBA" id="ARBA00022723"/>
    </source>
</evidence>
<dbReference type="GO" id="GO:0046872">
    <property type="term" value="F:metal ion binding"/>
    <property type="evidence" value="ECO:0007669"/>
    <property type="project" value="UniProtKB-KW"/>
</dbReference>
<organism evidence="6 7">
    <name type="scientific">Planctomicrobium piriforme</name>
    <dbReference type="NCBI Taxonomy" id="1576369"/>
    <lineage>
        <taxon>Bacteria</taxon>
        <taxon>Pseudomonadati</taxon>
        <taxon>Planctomycetota</taxon>
        <taxon>Planctomycetia</taxon>
        <taxon>Planctomycetales</taxon>
        <taxon>Planctomycetaceae</taxon>
        <taxon>Planctomicrobium</taxon>
    </lineage>
</organism>
<keyword evidence="7" id="KW-1185">Reference proteome</keyword>
<dbReference type="InterPro" id="IPR022655">
    <property type="entry name" value="DUF1553"/>
</dbReference>
<dbReference type="InterPro" id="IPR009056">
    <property type="entry name" value="Cyt_c-like_dom"/>
</dbReference>
<dbReference type="Proteomes" id="UP000199518">
    <property type="component" value="Unassembled WGS sequence"/>
</dbReference>
<name>A0A1I3NQK8_9PLAN</name>
<accession>A0A1I3NQK8</accession>
<dbReference type="GO" id="GO:0009055">
    <property type="term" value="F:electron transfer activity"/>
    <property type="evidence" value="ECO:0007669"/>
    <property type="project" value="InterPro"/>
</dbReference>
<keyword evidence="3 4" id="KW-0408">Iron</keyword>
<feature type="domain" description="Cytochrome c" evidence="5">
    <location>
        <begin position="43"/>
        <end position="146"/>
    </location>
</feature>
<dbReference type="AlphaFoldDB" id="A0A1I3NQK8"/>
<evidence type="ECO:0000256" key="1">
    <source>
        <dbReference type="ARBA" id="ARBA00022617"/>
    </source>
</evidence>
<dbReference type="PANTHER" id="PTHR35889:SF3">
    <property type="entry name" value="F-BOX DOMAIN-CONTAINING PROTEIN"/>
    <property type="match status" value="1"/>
</dbReference>
<evidence type="ECO:0000259" key="5">
    <source>
        <dbReference type="PROSITE" id="PS51007"/>
    </source>
</evidence>
<sequence length="1056" mass="117138">MEIGLYDLNRAATTAALRTGGTMKAVSLYSFGAWLCFTAVTLAETPQPAVDFSRQIRPLLAEKCLACHGADQHHRQAGLRLDDRESALLGGESGVAAIIPGKVDESELIARIESTDPALQMPPPESKKTLTDDEKALLKNWVAAGAPYQAHWAFQTPVRPPVPNVKDTQLARNEIDRFVLSRLEQSQLAPSPPADKVTLFRRLTLDLTGLPPTTEEIDTFLADRRPDAIEHAVDRLLASPHYGERWGRLWLDAARYADSDGYEKDKPRFVWAYRDWVVSAFNRDLPYDQFIIEQLAGDLLPNPTQDQLVATGFLRNSMINEEGGIDPEQFRMEAMFDRVDALGKSVLGLTIQCCQCHDHKYDPISQREYFQLFAFFNDTYDSSVPVYTADQQQLRSELYAQISAIESRLKEQCPNWEQQLAETAQASNGDAPNWQVIAPKQEVSGGQKHLILDDGSILAQGYAPTRSVSEFTVDTPVESVRSIRLELLNHQDLPLNGPGRALDGTCALTDMKIDIGPADGSQPLQPVKILSATADVNPPEEVLADRYYDKTDRRRVTGPIEYAIDNKDDTAWGINLGPERSNVPRNAVFLLDSTQTFEGGTKIRLQVVQKHGGWNSDDNQTNNLGRYRFSVSNADDAKADPVPPAVRSILAKPAAQRTSAETSQLFAYYRTTAPACAEANAEIEALWKQHPLPTTQLSLADRDQHRQTFMLAKGNFLQPTEKVSAGVPAMLPPLDVEQPNRLDLARWLVDERSPTVARSIVNRVWQTYFGTGLVSTSEDFGLQGEPPSHPELLDWLAVDFMEHGWSLKYLHRQILASATYRQSSCVSPDALQNDPDNRLLARASRFRMEAEGVRDIALAASGLIDLEIGGPPVCPPCPEFLFQPPASYGPKTWALTTGDDQYRRALYTFRFRSIPYPALQVFDAPVGEVACVRRVKSNTPLQALAALNEPIFLDCARSLADSILAGKDCPDADRMTLAFRRCTGRTPDAAELATLMTFLEHQKTRLSNGELDARAIALGATDKPGTEETQSTLTTRAAWTTTCRVLLNLDQTITRE</sequence>
<dbReference type="EMBL" id="FOQD01000015">
    <property type="protein sequence ID" value="SFJ11588.1"/>
    <property type="molecule type" value="Genomic_DNA"/>
</dbReference>
<keyword evidence="2 4" id="KW-0479">Metal-binding</keyword>
<dbReference type="PANTHER" id="PTHR35889">
    <property type="entry name" value="CYCLOINULO-OLIGOSACCHARIDE FRUCTANOTRANSFERASE-RELATED"/>
    <property type="match status" value="1"/>
</dbReference>
<dbReference type="Pfam" id="PF07635">
    <property type="entry name" value="PSCyt1"/>
    <property type="match status" value="1"/>
</dbReference>
<evidence type="ECO:0000256" key="3">
    <source>
        <dbReference type="ARBA" id="ARBA00023004"/>
    </source>
</evidence>
<dbReference type="InterPro" id="IPR036909">
    <property type="entry name" value="Cyt_c-like_dom_sf"/>
</dbReference>
<protein>
    <submittedName>
        <fullName evidence="6">Planctomycete cytochrome C</fullName>
    </submittedName>
</protein>
<dbReference type="SUPFAM" id="SSF46626">
    <property type="entry name" value="Cytochrome c"/>
    <property type="match status" value="1"/>
</dbReference>
<evidence type="ECO:0000256" key="4">
    <source>
        <dbReference type="PROSITE-ProRule" id="PRU00433"/>
    </source>
</evidence>
<dbReference type="InterPro" id="IPR011429">
    <property type="entry name" value="Cyt_c_Planctomycete-type"/>
</dbReference>
<dbReference type="STRING" id="1576369.SAMN05421753_115170"/>
<dbReference type="InterPro" id="IPR011444">
    <property type="entry name" value="DUF1549"/>
</dbReference>